<dbReference type="Proteomes" id="UP000095751">
    <property type="component" value="Unassembled WGS sequence"/>
</dbReference>
<dbReference type="KEGG" id="fcy:FRACYDRAFT_221095"/>
<evidence type="ECO:0000313" key="1">
    <source>
        <dbReference type="EMBL" id="OEU07890.1"/>
    </source>
</evidence>
<feature type="non-terminal residue" evidence="1">
    <location>
        <position position="181"/>
    </location>
</feature>
<gene>
    <name evidence="1" type="ORF">FRACYDRAFT_221095</name>
</gene>
<organism evidence="1 2">
    <name type="scientific">Fragilariopsis cylindrus CCMP1102</name>
    <dbReference type="NCBI Taxonomy" id="635003"/>
    <lineage>
        <taxon>Eukaryota</taxon>
        <taxon>Sar</taxon>
        <taxon>Stramenopiles</taxon>
        <taxon>Ochrophyta</taxon>
        <taxon>Bacillariophyta</taxon>
        <taxon>Bacillariophyceae</taxon>
        <taxon>Bacillariophycidae</taxon>
        <taxon>Bacillariales</taxon>
        <taxon>Bacillariaceae</taxon>
        <taxon>Fragilariopsis</taxon>
    </lineage>
</organism>
<protein>
    <submittedName>
        <fullName evidence="1">Uncharacterized protein</fullName>
    </submittedName>
</protein>
<sequence>MSMSDCESSLSVFETPNCNFSANPFNLAVMPLAPRPSKKLLSKRIFLDLENNHFAPAFPSSPRSKKAKKTSSAFIRHESSSTEFRTSLIRLLNGESLQRLKEERAAAAAVSELYDDASVDTTISDNDEAIQSAALLFPASSISAGSRRRASSYKEKESSTGKHDTVVLGRRIQRRSSGIAR</sequence>
<reference evidence="1 2" key="1">
    <citation type="submission" date="2016-09" db="EMBL/GenBank/DDBJ databases">
        <title>Extensive genetic diversity and differential bi-allelic expression allows diatom success in the polar Southern Ocean.</title>
        <authorList>
            <consortium name="DOE Joint Genome Institute"/>
            <person name="Mock T."/>
            <person name="Otillar R.P."/>
            <person name="Strauss J."/>
            <person name="Dupont C."/>
            <person name="Frickenhaus S."/>
            <person name="Maumus F."/>
            <person name="Mcmullan M."/>
            <person name="Sanges R."/>
            <person name="Schmutz J."/>
            <person name="Toseland A."/>
            <person name="Valas R."/>
            <person name="Veluchamy A."/>
            <person name="Ward B.J."/>
            <person name="Allen A."/>
            <person name="Barry K."/>
            <person name="Falciatore A."/>
            <person name="Ferrante M."/>
            <person name="Fortunato A.E."/>
            <person name="Gloeckner G."/>
            <person name="Gruber A."/>
            <person name="Hipkin R."/>
            <person name="Janech M."/>
            <person name="Kroth P."/>
            <person name="Leese F."/>
            <person name="Lindquist E."/>
            <person name="Lyon B.R."/>
            <person name="Martin J."/>
            <person name="Mayer C."/>
            <person name="Parker M."/>
            <person name="Quesneville H."/>
            <person name="Raymond J."/>
            <person name="Uhlig C."/>
            <person name="Valentin K.U."/>
            <person name="Worden A.Z."/>
            <person name="Armbrust E.V."/>
            <person name="Bowler C."/>
            <person name="Green B."/>
            <person name="Moulton V."/>
            <person name="Van Oosterhout C."/>
            <person name="Grigoriev I."/>
        </authorList>
    </citation>
    <scope>NUCLEOTIDE SEQUENCE [LARGE SCALE GENOMIC DNA]</scope>
    <source>
        <strain evidence="1 2">CCMP1102</strain>
    </source>
</reference>
<accession>A0A1E7EPH5</accession>
<proteinExistence type="predicted"/>
<dbReference type="AlphaFoldDB" id="A0A1E7EPH5"/>
<dbReference type="EMBL" id="KV784383">
    <property type="protein sequence ID" value="OEU07890.1"/>
    <property type="molecule type" value="Genomic_DNA"/>
</dbReference>
<keyword evidence="2" id="KW-1185">Reference proteome</keyword>
<dbReference type="InParanoid" id="A0A1E7EPH5"/>
<evidence type="ECO:0000313" key="2">
    <source>
        <dbReference type="Proteomes" id="UP000095751"/>
    </source>
</evidence>
<name>A0A1E7EPH5_9STRA</name>